<dbReference type="GO" id="GO:0008028">
    <property type="term" value="F:monocarboxylic acid transmembrane transporter activity"/>
    <property type="evidence" value="ECO:0007669"/>
    <property type="project" value="TreeGrafter"/>
</dbReference>
<keyword evidence="2" id="KW-1133">Transmembrane helix</keyword>
<dbReference type="PANTHER" id="PTHR11360:SF303">
    <property type="entry name" value="MAJOR FACILITATOR SUPERFAMILY (MFS) PROFILE DOMAIN-CONTAINING PROTEIN"/>
    <property type="match status" value="1"/>
</dbReference>
<feature type="transmembrane region" description="Helical" evidence="2">
    <location>
        <begin position="113"/>
        <end position="135"/>
    </location>
</feature>
<keyword evidence="2" id="KW-0812">Transmembrane</keyword>
<feature type="transmembrane region" description="Helical" evidence="2">
    <location>
        <begin position="60"/>
        <end position="80"/>
    </location>
</feature>
<feature type="transmembrane region" description="Helical" evidence="2">
    <location>
        <begin position="407"/>
        <end position="426"/>
    </location>
</feature>
<feature type="transmembrane region" description="Helical" evidence="2">
    <location>
        <begin position="311"/>
        <end position="331"/>
    </location>
</feature>
<feature type="region of interest" description="Disordered" evidence="1">
    <location>
        <begin position="199"/>
        <end position="223"/>
    </location>
</feature>
<evidence type="ECO:0000256" key="1">
    <source>
        <dbReference type="SAM" id="MobiDB-lite"/>
    </source>
</evidence>
<evidence type="ECO:0000313" key="3">
    <source>
        <dbReference type="EMBL" id="JAC93064.1"/>
    </source>
</evidence>
<feature type="transmembrane region" description="Helical" evidence="2">
    <location>
        <begin position="87"/>
        <end position="107"/>
    </location>
</feature>
<organism evidence="3">
    <name type="scientific">Ixodes ricinus</name>
    <name type="common">Common tick</name>
    <name type="synonym">Acarus ricinus</name>
    <dbReference type="NCBI Taxonomy" id="34613"/>
    <lineage>
        <taxon>Eukaryota</taxon>
        <taxon>Metazoa</taxon>
        <taxon>Ecdysozoa</taxon>
        <taxon>Arthropoda</taxon>
        <taxon>Chelicerata</taxon>
        <taxon>Arachnida</taxon>
        <taxon>Acari</taxon>
        <taxon>Parasitiformes</taxon>
        <taxon>Ixodida</taxon>
        <taxon>Ixodoidea</taxon>
        <taxon>Ixodidae</taxon>
        <taxon>Ixodinae</taxon>
        <taxon>Ixodes</taxon>
    </lineage>
</organism>
<dbReference type="PANTHER" id="PTHR11360">
    <property type="entry name" value="MONOCARBOXYLATE TRANSPORTER"/>
    <property type="match status" value="1"/>
</dbReference>
<reference evidence="3" key="1">
    <citation type="journal article" date="2015" name="PLoS Negl. Trop. Dis.">
        <title>Deep Sequencing Analysis of the Ixodes ricinus Haemocytome.</title>
        <authorList>
            <person name="Kotsyfakis M."/>
            <person name="Kopacek P."/>
            <person name="Franta Z."/>
            <person name="Pedra J.H."/>
            <person name="Ribeiro J.M."/>
        </authorList>
    </citation>
    <scope>NUCLEOTIDE SEQUENCE</scope>
</reference>
<evidence type="ECO:0000256" key="2">
    <source>
        <dbReference type="SAM" id="Phobius"/>
    </source>
</evidence>
<name>A0A090XAI9_IXORI</name>
<feature type="transmembrane region" description="Helical" evidence="2">
    <location>
        <begin position="368"/>
        <end position="387"/>
    </location>
</feature>
<feature type="transmembrane region" description="Helical" evidence="2">
    <location>
        <begin position="20"/>
        <end position="48"/>
    </location>
</feature>
<dbReference type="Pfam" id="PF07690">
    <property type="entry name" value="MFS_1"/>
    <property type="match status" value="1"/>
</dbReference>
<accession>A0A090XAI9</accession>
<dbReference type="InterPro" id="IPR050327">
    <property type="entry name" value="Proton-linked_MCT"/>
</dbReference>
<proteinExistence type="evidence at transcript level"/>
<feature type="transmembrane region" description="Helical" evidence="2">
    <location>
        <begin position="343"/>
        <end position="361"/>
    </location>
</feature>
<dbReference type="EMBL" id="GBIH01001646">
    <property type="protein sequence ID" value="JAC93064.1"/>
    <property type="molecule type" value="mRNA"/>
</dbReference>
<dbReference type="AlphaFoldDB" id="A0A090XAI9"/>
<sequence length="450" mass="49300">MTAVKQEEQRLPYQDSRWSWVMALVCCWCFFWTLIINRCGGIVFVTMISEMNASRELASWPFSLLGTVSHLVGPVWGALVKLFPLRTVAIAGSVLAASGILFCVVFYNVTAMIIGLGVITAFGQGLIFPSLLVVINTHFKRYRASGMGICYSGGTLVSFVFPPLLLYLHEAYGLRGTLLILAGCSLNVTAGCLLANKPNDQPRPKSPVEEPLNTNQGTGDDDTSLKSKSVLRILREELSFLKNVMYFVVVATGIMYTYSFAIFNVTIVDFAIGKGLNKWEAALLLPLYGSGDLLGRNFSGQLSDRKILQRRHVMTISIMGASAALLSVVYANSLARPGGQSAFSVRGVSAESAVILLSIFAGRSIFGLERLAMAIGVSSFINGIATFPRPLLIGFYRDRGKSYDGLYILLSLVTFGASVVWCIECFHQWVNARRRKESRCRKGDAVEITE</sequence>
<dbReference type="Gene3D" id="1.20.1250.20">
    <property type="entry name" value="MFS general substrate transporter like domains"/>
    <property type="match status" value="2"/>
</dbReference>
<dbReference type="FunFam" id="1.20.1250.20:FF:000610">
    <property type="entry name" value="monocarboxylate transporter 12-like"/>
    <property type="match status" value="1"/>
</dbReference>
<keyword evidence="2" id="KW-0472">Membrane</keyword>
<protein>
    <submittedName>
        <fullName evidence="3">Putative monocarboxylate transporter ixodes scapularis monocarboxylate transporter</fullName>
    </submittedName>
</protein>
<dbReference type="InterPro" id="IPR011701">
    <property type="entry name" value="MFS"/>
</dbReference>
<dbReference type="InterPro" id="IPR036259">
    <property type="entry name" value="MFS_trans_sf"/>
</dbReference>
<feature type="transmembrane region" description="Helical" evidence="2">
    <location>
        <begin position="147"/>
        <end position="168"/>
    </location>
</feature>
<dbReference type="SUPFAM" id="SSF103473">
    <property type="entry name" value="MFS general substrate transporter"/>
    <property type="match status" value="1"/>
</dbReference>
<feature type="transmembrane region" description="Helical" evidence="2">
    <location>
        <begin position="244"/>
        <end position="267"/>
    </location>
</feature>